<dbReference type="GO" id="GO:0016811">
    <property type="term" value="F:hydrolase activity, acting on carbon-nitrogen (but not peptide) bonds, in linear amides"/>
    <property type="evidence" value="ECO:0007669"/>
    <property type="project" value="InterPro"/>
</dbReference>
<dbReference type="AlphaFoldDB" id="A0A6N7VXZ2"/>
<name>A0A6N7VXZ2_ACIFE</name>
<dbReference type="InterPro" id="IPR044668">
    <property type="entry name" value="PuuD-like"/>
</dbReference>
<dbReference type="SUPFAM" id="SSF52317">
    <property type="entry name" value="Class I glutamine amidotransferase-like"/>
    <property type="match status" value="1"/>
</dbReference>
<dbReference type="PANTHER" id="PTHR43235">
    <property type="entry name" value="GLUTAMINE AMIDOTRANSFERASE PB2B2.05-RELATED"/>
    <property type="match status" value="1"/>
</dbReference>
<dbReference type="RefSeq" id="WP_154487957.1">
    <property type="nucleotide sequence ID" value="NZ_VULN01000006.1"/>
</dbReference>
<dbReference type="InterPro" id="IPR011697">
    <property type="entry name" value="Peptidase_C26"/>
</dbReference>
<dbReference type="GO" id="GO:0016740">
    <property type="term" value="F:transferase activity"/>
    <property type="evidence" value="ECO:0007669"/>
    <property type="project" value="UniProtKB-KW"/>
</dbReference>
<dbReference type="InterPro" id="IPR029062">
    <property type="entry name" value="Class_I_gatase-like"/>
</dbReference>
<keyword evidence="1" id="KW-0808">Transferase</keyword>
<sequence length="327" mass="36156">MFKKFGRIAAVTALSLGMALGLGYRAEAMVGGKPVIGISWESADQESDYAPIKKIIEMAGGISVELGQIKSSDVQYDKNGAVDKTCLEPSGMLKQKYADKIKDQNFGNTNIATVMQGIDGVFGTGGEDISPSLYKHPEKEKNHGEEINATRDISDYTLQAYCLKNNIPTLNVCRSEQMMGIVSGVKFMQDIPDYYKAHKKSYDNLHRMPPGTPNRDYTRHDVRILPVQSHLRAIVGKDELKNISSWHHQNIESLAGTALIQTAETTDNGISLIEGIEYPANTFSVGLQFHPENDLTEVLIKKKDKEKFCDTEICMGFFKALVKASAK</sequence>
<gene>
    <name evidence="1" type="ORF">FX155_05100</name>
</gene>
<dbReference type="Gene3D" id="3.40.50.880">
    <property type="match status" value="1"/>
</dbReference>
<dbReference type="Pfam" id="PF07722">
    <property type="entry name" value="Peptidase_C26"/>
    <property type="match status" value="1"/>
</dbReference>
<organism evidence="1 2">
    <name type="scientific">Acidaminococcus fermentans</name>
    <dbReference type="NCBI Taxonomy" id="905"/>
    <lineage>
        <taxon>Bacteria</taxon>
        <taxon>Bacillati</taxon>
        <taxon>Bacillota</taxon>
        <taxon>Negativicutes</taxon>
        <taxon>Acidaminococcales</taxon>
        <taxon>Acidaminococcaceae</taxon>
        <taxon>Acidaminococcus</taxon>
    </lineage>
</organism>
<dbReference type="EMBL" id="VULN01000006">
    <property type="protein sequence ID" value="MSS81971.1"/>
    <property type="molecule type" value="Genomic_DNA"/>
</dbReference>
<accession>A0A6N7VXZ2</accession>
<dbReference type="GO" id="GO:0005829">
    <property type="term" value="C:cytosol"/>
    <property type="evidence" value="ECO:0007669"/>
    <property type="project" value="TreeGrafter"/>
</dbReference>
<proteinExistence type="predicted"/>
<evidence type="ECO:0000313" key="2">
    <source>
        <dbReference type="Proteomes" id="UP000441455"/>
    </source>
</evidence>
<dbReference type="Proteomes" id="UP000441455">
    <property type="component" value="Unassembled WGS sequence"/>
</dbReference>
<reference evidence="1 2" key="1">
    <citation type="submission" date="2019-08" db="EMBL/GenBank/DDBJ databases">
        <title>In-depth cultivation of the pig gut microbiome towards novel bacterial diversity and tailored functional studies.</title>
        <authorList>
            <person name="Wylensek D."/>
            <person name="Hitch T.C.A."/>
            <person name="Clavel T."/>
        </authorList>
    </citation>
    <scope>NUCLEOTIDE SEQUENCE [LARGE SCALE GENOMIC DNA]</scope>
    <source>
        <strain evidence="1 2">WCA-389-WT-5B</strain>
    </source>
</reference>
<evidence type="ECO:0000313" key="1">
    <source>
        <dbReference type="EMBL" id="MSS81971.1"/>
    </source>
</evidence>
<comment type="caution">
    <text evidence="1">The sequence shown here is derived from an EMBL/GenBank/DDBJ whole genome shotgun (WGS) entry which is preliminary data.</text>
</comment>
<protein>
    <submittedName>
        <fullName evidence="1">Glutamine amidotransferase</fullName>
    </submittedName>
</protein>
<dbReference type="PANTHER" id="PTHR43235:SF1">
    <property type="entry name" value="GLUTAMINE AMIDOTRANSFERASE PB2B2.05-RELATED"/>
    <property type="match status" value="1"/>
</dbReference>
<keyword evidence="1" id="KW-0315">Glutamine amidotransferase</keyword>
<dbReference type="OrthoDB" id="9813383at2"/>